<evidence type="ECO:0000313" key="2">
    <source>
        <dbReference type="EMBL" id="VXB54587.1"/>
    </source>
</evidence>
<reference evidence="2 3" key="1">
    <citation type="submission" date="2019-10" db="EMBL/GenBank/DDBJ databases">
        <authorList>
            <person name="Karimi E."/>
        </authorList>
    </citation>
    <scope>NUCLEOTIDE SEQUENCE [LARGE SCALE GENOMIC DNA]</scope>
    <source>
        <strain evidence="2">Bacillus sp. 348</strain>
    </source>
</reference>
<accession>A0A1K1TCB2</accession>
<gene>
    <name evidence="1" type="ORF">ABQG71_13920</name>
    <name evidence="2" type="ORF">BACI348_40969</name>
</gene>
<accession>A0A653RG30</accession>
<dbReference type="EMBL" id="CABWLH010000009">
    <property type="protein sequence ID" value="VXB54587.1"/>
    <property type="molecule type" value="Genomic_DNA"/>
</dbReference>
<proteinExistence type="predicted"/>
<name>A0A1K1TCB2_BACAB</name>
<evidence type="ECO:0000313" key="1">
    <source>
        <dbReference type="EMBL" id="MER3122289.1"/>
    </source>
</evidence>
<evidence type="ECO:0000313" key="3">
    <source>
        <dbReference type="Proteomes" id="UP000433089"/>
    </source>
</evidence>
<organism evidence="2 3">
    <name type="scientific">Bacillus altitudinis</name>
    <dbReference type="NCBI Taxonomy" id="293387"/>
    <lineage>
        <taxon>Bacteria</taxon>
        <taxon>Bacillati</taxon>
        <taxon>Bacillota</taxon>
        <taxon>Bacilli</taxon>
        <taxon>Bacillales</taxon>
        <taxon>Bacillaceae</taxon>
        <taxon>Bacillus</taxon>
    </lineage>
</organism>
<reference evidence="1 4" key="2">
    <citation type="submission" date="2024-06" db="EMBL/GenBank/DDBJ databases">
        <title>Construction of an artificial bacterial consortium using nitrogen cycle bacteria from Cuatro Cienegas Basin and a mangrove forest.</title>
        <authorList>
            <person name="Aguilera-Najera D."/>
            <person name="Marquez-Cianci L."/>
            <person name="Martinez-Perez E."/>
            <person name="Rosas-Barrera M."/>
            <person name="Rodriguez-Cruz U.E."/>
            <person name="Tapia-Lopez R."/>
            <person name="Eguiarte L.E."/>
            <person name="Souza-Saldivar V."/>
        </authorList>
    </citation>
    <scope>NUCLEOTIDE SEQUENCE [LARGE SCALE GENOMIC DNA]</scope>
    <source>
        <strain evidence="1 4">S14-15</strain>
    </source>
</reference>
<sequence>MLFFLRVFILGLFSVTSLSLFVYQGIEVVHAITSMFGNHES</sequence>
<evidence type="ECO:0000313" key="4">
    <source>
        <dbReference type="Proteomes" id="UP001467674"/>
    </source>
</evidence>
<keyword evidence="4" id="KW-1185">Reference proteome</keyword>
<dbReference type="RefSeq" id="WP_008343787.1">
    <property type="nucleotide sequence ID" value="NZ_AP014928.1"/>
</dbReference>
<protein>
    <submittedName>
        <fullName evidence="2">Uncharacterized protein</fullName>
    </submittedName>
</protein>
<dbReference type="AlphaFoldDB" id="A0A1K1TCB2"/>
<dbReference type="Proteomes" id="UP000433089">
    <property type="component" value="Unassembled WGS sequence"/>
</dbReference>
<dbReference type="EMBL" id="JBEOME010000007">
    <property type="protein sequence ID" value="MER3122289.1"/>
    <property type="molecule type" value="Genomic_DNA"/>
</dbReference>
<dbReference type="Proteomes" id="UP001467674">
    <property type="component" value="Unassembled WGS sequence"/>
</dbReference>
<dbReference type="GeneID" id="92930010"/>